<dbReference type="EMBL" id="JBHTOD010000002">
    <property type="protein sequence ID" value="MFD1454568.1"/>
    <property type="molecule type" value="Genomic_DNA"/>
</dbReference>
<dbReference type="RefSeq" id="WP_203643418.1">
    <property type="nucleotide sequence ID" value="NZ_BOLN01000002.1"/>
</dbReference>
<dbReference type="Pfam" id="PF00903">
    <property type="entry name" value="Glyoxalase"/>
    <property type="match status" value="1"/>
</dbReference>
<dbReference type="InterPro" id="IPR029068">
    <property type="entry name" value="Glyas_Bleomycin-R_OHBP_Dase"/>
</dbReference>
<protein>
    <submittedName>
        <fullName evidence="2">VOC family protein</fullName>
    </submittedName>
</protein>
<dbReference type="Proteomes" id="UP001597189">
    <property type="component" value="Unassembled WGS sequence"/>
</dbReference>
<comment type="caution">
    <text evidence="2">The sequence shown here is derived from an EMBL/GenBank/DDBJ whole genome shotgun (WGS) entry which is preliminary data.</text>
</comment>
<name>A0ABW4D368_9LACO</name>
<feature type="domain" description="Glyoxalase/fosfomycin resistance/dioxygenase" evidence="1">
    <location>
        <begin position="5"/>
        <end position="93"/>
    </location>
</feature>
<reference evidence="3" key="1">
    <citation type="journal article" date="2019" name="Int. J. Syst. Evol. Microbiol.">
        <title>The Global Catalogue of Microorganisms (GCM) 10K type strain sequencing project: providing services to taxonomists for standard genome sequencing and annotation.</title>
        <authorList>
            <consortium name="The Broad Institute Genomics Platform"/>
            <consortium name="The Broad Institute Genome Sequencing Center for Infectious Disease"/>
            <person name="Wu L."/>
            <person name="Ma J."/>
        </authorList>
    </citation>
    <scope>NUCLEOTIDE SEQUENCE [LARGE SCALE GENOMIC DNA]</scope>
    <source>
        <strain evidence="3">CCM 8979</strain>
    </source>
</reference>
<dbReference type="InterPro" id="IPR004360">
    <property type="entry name" value="Glyas_Fos-R_dOase_dom"/>
</dbReference>
<proteinExistence type="predicted"/>
<keyword evidence="3" id="KW-1185">Reference proteome</keyword>
<dbReference type="PANTHER" id="PTHR36437">
    <property type="entry name" value="GLYOXALASE/BLEOMYCIN RESISTANCE PROTEIN/DIOXYGENASE"/>
    <property type="match status" value="1"/>
</dbReference>
<accession>A0ABW4D368</accession>
<evidence type="ECO:0000313" key="2">
    <source>
        <dbReference type="EMBL" id="MFD1454568.1"/>
    </source>
</evidence>
<sequence length="117" mass="13096">MNKTRIMLYVTDVTQTVNFWQEHFELPVVATNALPDGSQNIVLQMNAGTELSFFSRDFIKKYSPEVLDDVPSLMFFSDDFDALHEKLAGATPIADNNGLPTFAFPDPDGRYFAVAKA</sequence>
<evidence type="ECO:0000313" key="3">
    <source>
        <dbReference type="Proteomes" id="UP001597189"/>
    </source>
</evidence>
<gene>
    <name evidence="2" type="ORF">ACFQ44_02585</name>
</gene>
<dbReference type="Gene3D" id="3.10.180.10">
    <property type="entry name" value="2,3-Dihydroxybiphenyl 1,2-Dioxygenase, domain 1"/>
    <property type="match status" value="1"/>
</dbReference>
<dbReference type="SUPFAM" id="SSF54593">
    <property type="entry name" value="Glyoxalase/Bleomycin resistance protein/Dihydroxybiphenyl dioxygenase"/>
    <property type="match status" value="1"/>
</dbReference>
<organism evidence="2 3">
    <name type="scientific">Levilactobacillus lanxiensis</name>
    <dbReference type="NCBI Taxonomy" id="2799568"/>
    <lineage>
        <taxon>Bacteria</taxon>
        <taxon>Bacillati</taxon>
        <taxon>Bacillota</taxon>
        <taxon>Bacilli</taxon>
        <taxon>Lactobacillales</taxon>
        <taxon>Lactobacillaceae</taxon>
        <taxon>Levilactobacillus</taxon>
    </lineage>
</organism>
<dbReference type="PANTHER" id="PTHR36437:SF2">
    <property type="entry name" value="GLYOXALASE_BLEOMYCIN RESISTANCE PROTEIN_DIOXYGENASE"/>
    <property type="match status" value="1"/>
</dbReference>
<evidence type="ECO:0000259" key="1">
    <source>
        <dbReference type="Pfam" id="PF00903"/>
    </source>
</evidence>